<dbReference type="GeneID" id="65109372"/>
<proteinExistence type="predicted"/>
<dbReference type="EMBL" id="LT614807">
    <property type="protein sequence ID" value="SCN45917.1"/>
    <property type="molecule type" value="Genomic_DNA"/>
</dbReference>
<dbReference type="Proteomes" id="UP000279601">
    <property type="component" value="Segment"/>
</dbReference>
<accession>A0A1D3RLE2</accession>
<keyword evidence="2" id="KW-1185">Reference proteome</keyword>
<protein>
    <submittedName>
        <fullName evidence="1">Uncharacterized protein</fullName>
    </submittedName>
</protein>
<dbReference type="RefSeq" id="YP_010091839.1">
    <property type="nucleotide sequence ID" value="NC_055726.1"/>
</dbReference>
<evidence type="ECO:0000313" key="1">
    <source>
        <dbReference type="EMBL" id="SCN45917.1"/>
    </source>
</evidence>
<reference evidence="2" key="1">
    <citation type="submission" date="2016-09" db="EMBL/GenBank/DDBJ databases">
        <authorList>
            <person name="Kajsik M."/>
        </authorList>
    </citation>
    <scope>NUCLEOTIDE SEQUENCE [LARGE SCALE GENOMIC DNA]</scope>
</reference>
<evidence type="ECO:0000313" key="2">
    <source>
        <dbReference type="Proteomes" id="UP000279601"/>
    </source>
</evidence>
<name>A0A1D3RLE2_9CAUD</name>
<sequence>MHIKLLLEKYRKASYAYSYGLRVDDGSVRAEQELESIARDLDEAGDNLRRAVKAKVPELANYMSNLITKQLFAQGSYLSALLNGRNEEWLAKTLADYNKAKTDVDNFVKELE</sequence>
<dbReference type="KEGG" id="vg:65109372"/>
<organism evidence="1 2">
    <name type="scientific">Cronobacter phage Pet-CM3-4</name>
    <dbReference type="NCBI Taxonomy" id="1892569"/>
    <lineage>
        <taxon>Viruses</taxon>
        <taxon>Duplodnaviria</taxon>
        <taxon>Heunggongvirae</taxon>
        <taxon>Uroviricota</taxon>
        <taxon>Caudoviricetes</taxon>
        <taxon>Pantevenvirales</taxon>
        <taxon>Straboviridae</taxon>
        <taxon>Tevenvirinae</taxon>
        <taxon>Karamvirus</taxon>
        <taxon>Karamvirus petcm34</taxon>
    </lineage>
</organism>